<dbReference type="PROSITE" id="PS00211">
    <property type="entry name" value="ABC_TRANSPORTER_1"/>
    <property type="match status" value="1"/>
</dbReference>
<dbReference type="SMART" id="SM00382">
    <property type="entry name" value="AAA"/>
    <property type="match status" value="1"/>
</dbReference>
<evidence type="ECO:0000256" key="9">
    <source>
        <dbReference type="ARBA" id="ARBA00023136"/>
    </source>
</evidence>
<evidence type="ECO:0000256" key="10">
    <source>
        <dbReference type="ARBA" id="ARBA00043264"/>
    </source>
</evidence>
<dbReference type="InterPro" id="IPR036640">
    <property type="entry name" value="ABC1_TM_sf"/>
</dbReference>
<dbReference type="GO" id="GO:0140359">
    <property type="term" value="F:ABC-type transporter activity"/>
    <property type="evidence" value="ECO:0007669"/>
    <property type="project" value="InterPro"/>
</dbReference>
<evidence type="ECO:0000313" key="16">
    <source>
        <dbReference type="Proteomes" id="UP000216998"/>
    </source>
</evidence>
<dbReference type="CDD" id="cd02259">
    <property type="entry name" value="Peptidase_C39_like"/>
    <property type="match status" value="1"/>
</dbReference>
<evidence type="ECO:0000259" key="13">
    <source>
        <dbReference type="PROSITE" id="PS50929"/>
    </source>
</evidence>
<dbReference type="InterPro" id="IPR003593">
    <property type="entry name" value="AAA+_ATPase"/>
</dbReference>
<dbReference type="PANTHER" id="PTHR24221">
    <property type="entry name" value="ATP-BINDING CASSETTE SUB-FAMILY B"/>
    <property type="match status" value="1"/>
</dbReference>
<dbReference type="CDD" id="cd18783">
    <property type="entry name" value="ABC_6TM_PrtD_LapB_HlyB_like"/>
    <property type="match status" value="1"/>
</dbReference>
<reference evidence="15 16" key="1">
    <citation type="submission" date="2017-07" db="EMBL/GenBank/DDBJ databases">
        <title>Niveispirillum cyanobacteriorum sp. nov., isolated from cyanobacterial aggregates in a eutrophic lake.</title>
        <authorList>
            <person name="Cai H."/>
        </authorList>
    </citation>
    <scope>NUCLEOTIDE SEQUENCE [LARGE SCALE GENOMIC DNA]</scope>
    <source>
        <strain evidence="16">TH1-14</strain>
    </source>
</reference>
<keyword evidence="2" id="KW-0813">Transport</keyword>
<dbReference type="Gene3D" id="3.40.50.300">
    <property type="entry name" value="P-loop containing nucleotide triphosphate hydrolases"/>
    <property type="match status" value="1"/>
</dbReference>
<evidence type="ECO:0000256" key="5">
    <source>
        <dbReference type="ARBA" id="ARBA00022741"/>
    </source>
</evidence>
<dbReference type="GO" id="GO:0034040">
    <property type="term" value="F:ATPase-coupled lipid transmembrane transporter activity"/>
    <property type="evidence" value="ECO:0007669"/>
    <property type="project" value="TreeGrafter"/>
</dbReference>
<dbReference type="InterPro" id="IPR039421">
    <property type="entry name" value="Type_1_exporter"/>
</dbReference>
<evidence type="ECO:0000256" key="4">
    <source>
        <dbReference type="ARBA" id="ARBA00022692"/>
    </source>
</evidence>
<dbReference type="GO" id="GO:0015031">
    <property type="term" value="P:protein transport"/>
    <property type="evidence" value="ECO:0007669"/>
    <property type="project" value="UniProtKB-KW"/>
</dbReference>
<keyword evidence="5" id="KW-0547">Nucleotide-binding</keyword>
<dbReference type="GO" id="GO:0005886">
    <property type="term" value="C:plasma membrane"/>
    <property type="evidence" value="ECO:0007669"/>
    <property type="project" value="UniProtKB-SubCell"/>
</dbReference>
<comment type="caution">
    <text evidence="15">The sequence shown here is derived from an EMBL/GenBank/DDBJ whole genome shotgun (WGS) entry which is preliminary data.</text>
</comment>
<dbReference type="GO" id="GO:0016887">
    <property type="term" value="F:ATP hydrolysis activity"/>
    <property type="evidence" value="ECO:0007669"/>
    <property type="project" value="InterPro"/>
</dbReference>
<organism evidence="15 16">
    <name type="scientific">Niveispirillum lacus</name>
    <dbReference type="NCBI Taxonomy" id="1981099"/>
    <lineage>
        <taxon>Bacteria</taxon>
        <taxon>Pseudomonadati</taxon>
        <taxon>Pseudomonadota</taxon>
        <taxon>Alphaproteobacteria</taxon>
        <taxon>Rhodospirillales</taxon>
        <taxon>Azospirillaceae</taxon>
        <taxon>Niveispirillum</taxon>
    </lineage>
</organism>
<protein>
    <submittedName>
        <fullName evidence="15">Peptidase C39</fullName>
    </submittedName>
</protein>
<feature type="transmembrane region" description="Helical" evidence="11">
    <location>
        <begin position="316"/>
        <end position="336"/>
    </location>
</feature>
<dbReference type="InterPro" id="IPR003439">
    <property type="entry name" value="ABC_transporter-like_ATP-bd"/>
</dbReference>
<dbReference type="Pfam" id="PF00005">
    <property type="entry name" value="ABC_tran"/>
    <property type="match status" value="1"/>
</dbReference>
<dbReference type="GO" id="GO:0006508">
    <property type="term" value="P:proteolysis"/>
    <property type="evidence" value="ECO:0007669"/>
    <property type="project" value="InterPro"/>
</dbReference>
<dbReference type="PROSITE" id="PS50990">
    <property type="entry name" value="PEPTIDASE_C39"/>
    <property type="match status" value="1"/>
</dbReference>
<feature type="domain" description="Peptidase C39" evidence="14">
    <location>
        <begin position="19"/>
        <end position="146"/>
    </location>
</feature>
<dbReference type="InterPro" id="IPR011527">
    <property type="entry name" value="ABC1_TM_dom"/>
</dbReference>
<evidence type="ECO:0000256" key="3">
    <source>
        <dbReference type="ARBA" id="ARBA00022475"/>
    </source>
</evidence>
<dbReference type="InterPro" id="IPR005074">
    <property type="entry name" value="Peptidase_C39"/>
</dbReference>
<evidence type="ECO:0000259" key="12">
    <source>
        <dbReference type="PROSITE" id="PS50893"/>
    </source>
</evidence>
<feature type="domain" description="ABC transmembrane type-1" evidence="13">
    <location>
        <begin position="178"/>
        <end position="460"/>
    </location>
</feature>
<dbReference type="OrthoDB" id="5288404at2"/>
<dbReference type="FunFam" id="3.40.50.300:FF:000221">
    <property type="entry name" value="Multidrug ABC transporter ATP-binding protein"/>
    <property type="match status" value="1"/>
</dbReference>
<keyword evidence="3" id="KW-1003">Cell membrane</keyword>
<evidence type="ECO:0000256" key="11">
    <source>
        <dbReference type="SAM" id="Phobius"/>
    </source>
</evidence>
<keyword evidence="8 11" id="KW-1133">Transmembrane helix</keyword>
<dbReference type="GO" id="GO:0005524">
    <property type="term" value="F:ATP binding"/>
    <property type="evidence" value="ECO:0007669"/>
    <property type="project" value="UniProtKB-KW"/>
</dbReference>
<dbReference type="Pfam" id="PF00664">
    <property type="entry name" value="ABC_membrane"/>
    <property type="match status" value="1"/>
</dbReference>
<dbReference type="SUPFAM" id="SSF90123">
    <property type="entry name" value="ABC transporter transmembrane region"/>
    <property type="match status" value="1"/>
</dbReference>
<keyword evidence="10" id="KW-0080">Bacteriocin transport</keyword>
<feature type="transmembrane region" description="Helical" evidence="11">
    <location>
        <begin position="211"/>
        <end position="232"/>
    </location>
</feature>
<keyword evidence="7" id="KW-0653">Protein transport</keyword>
<dbReference type="InterPro" id="IPR027417">
    <property type="entry name" value="P-loop_NTPase"/>
</dbReference>
<evidence type="ECO:0000259" key="14">
    <source>
        <dbReference type="PROSITE" id="PS50990"/>
    </source>
</evidence>
<dbReference type="PROSITE" id="PS50893">
    <property type="entry name" value="ABC_TRANSPORTER_2"/>
    <property type="match status" value="1"/>
</dbReference>
<evidence type="ECO:0000256" key="6">
    <source>
        <dbReference type="ARBA" id="ARBA00022840"/>
    </source>
</evidence>
<feature type="transmembrane region" description="Helical" evidence="11">
    <location>
        <begin position="178"/>
        <end position="199"/>
    </location>
</feature>
<feature type="transmembrane region" description="Helical" evidence="11">
    <location>
        <begin position="290"/>
        <end position="310"/>
    </location>
</feature>
<accession>A0A255YQR0</accession>
<keyword evidence="6" id="KW-0067">ATP-binding</keyword>
<evidence type="ECO:0000313" key="15">
    <source>
        <dbReference type="EMBL" id="OYQ31557.1"/>
    </source>
</evidence>
<dbReference type="Gene3D" id="3.90.70.10">
    <property type="entry name" value="Cysteine proteinases"/>
    <property type="match status" value="1"/>
</dbReference>
<evidence type="ECO:0000256" key="8">
    <source>
        <dbReference type="ARBA" id="ARBA00022989"/>
    </source>
</evidence>
<dbReference type="EMBL" id="NOXU01000032">
    <property type="protein sequence ID" value="OYQ31557.1"/>
    <property type="molecule type" value="Genomic_DNA"/>
</dbReference>
<gene>
    <name evidence="15" type="ORF">CHU95_20665</name>
</gene>
<dbReference type="AlphaFoldDB" id="A0A255YQR0"/>
<dbReference type="PANTHER" id="PTHR24221:SF654">
    <property type="entry name" value="ATP-BINDING CASSETTE SUB-FAMILY B MEMBER 6"/>
    <property type="match status" value="1"/>
</dbReference>
<evidence type="ECO:0000256" key="1">
    <source>
        <dbReference type="ARBA" id="ARBA00004651"/>
    </source>
</evidence>
<keyword evidence="16" id="KW-1185">Reference proteome</keyword>
<evidence type="ECO:0000256" key="2">
    <source>
        <dbReference type="ARBA" id="ARBA00022448"/>
    </source>
</evidence>
<dbReference type="GO" id="GO:0043213">
    <property type="term" value="P:bacteriocin transport"/>
    <property type="evidence" value="ECO:0007669"/>
    <property type="project" value="UniProtKB-KW"/>
</dbReference>
<dbReference type="PROSITE" id="PS50929">
    <property type="entry name" value="ABC_TM1F"/>
    <property type="match status" value="1"/>
</dbReference>
<dbReference type="GO" id="GO:0008233">
    <property type="term" value="F:peptidase activity"/>
    <property type="evidence" value="ECO:0007669"/>
    <property type="project" value="InterPro"/>
</dbReference>
<proteinExistence type="predicted"/>
<keyword evidence="9 11" id="KW-0472">Membrane</keyword>
<evidence type="ECO:0000256" key="7">
    <source>
        <dbReference type="ARBA" id="ARBA00022927"/>
    </source>
</evidence>
<keyword evidence="4 11" id="KW-0812">Transmembrane</keyword>
<dbReference type="Proteomes" id="UP000216998">
    <property type="component" value="Unassembled WGS sequence"/>
</dbReference>
<comment type="subcellular location">
    <subcellularLocation>
        <location evidence="1">Cell membrane</location>
        <topology evidence="1">Multi-pass membrane protein</topology>
    </subcellularLocation>
</comment>
<name>A0A255YQR0_9PROT</name>
<dbReference type="Gene3D" id="1.20.1560.10">
    <property type="entry name" value="ABC transporter type 1, transmembrane domain"/>
    <property type="match status" value="1"/>
</dbReference>
<sequence length="750" mass="82802">MCRVQTEYEATVGAEEVLQKANAHSMLEGLRYVARHHGLHLSREQLLRQYVRDEDEVSSAVIVGAAERSGLAAKVSRMRFDHLLRLGRAIPALLRLRDGTARILVTVHAGGSPPVVVLRHPMDGSQPVPVDKVGLSAIWDGEVIVFKRKQAAQADNSDFSLGWLIRQLGKDRAIYRDVGLSAIVMSIFALVPPLLYFLVVNRVLVHQRLSTLFVLVVGVAFVVVFDTIFGYLRRRLVAEGTARVDARIGTYIFDRVIGLPLDVFERQSTGVISYKVGEANRIRAFLTGQAFSTLLDSTVLIVLLPVMFYMHAPLTFFVLGLALLMFITIVLFMPSIGRAYGRLVRAEQQKGALLIETIHGMRTIKTLALEGRRRHQWDDAAAEAVKAFRDMSFLTNLPQTILQPIEKLIYSGSLLLGCYLALTTKEGAVAIGGLVAFTMLAGRITQPFVQIAGLLQSLQEIRGALSQVASLVNVPAEDTRSTHGLRPRFVGHIVFDEVRFRYPGAQAYALDQVSFQLPPGSVTGIMGRSGSGKTTVTRMLQGLHQDYDGLIKIDGTDLRQMDLLHLRANLGVVLQENFLFTGTIRENIGIVRPEATFEDIIEAARLAGAEEFIERLPAGYDTVLSEGASNLSGGQRQRLAIARALLVDPPILILDEATSALDPDSEAIVNNNLRHIAAGRTMIVISHRLASLVECDQIIVMERGKVFDIGTHEQLLDRCAIYRHFWYQQNRHQSPHTGASHERSITGPAS</sequence>
<dbReference type="SUPFAM" id="SSF52540">
    <property type="entry name" value="P-loop containing nucleoside triphosphate hydrolases"/>
    <property type="match status" value="1"/>
</dbReference>
<feature type="domain" description="ABC transporter" evidence="12">
    <location>
        <begin position="493"/>
        <end position="728"/>
    </location>
</feature>
<dbReference type="InterPro" id="IPR017871">
    <property type="entry name" value="ABC_transporter-like_CS"/>
</dbReference>